<feature type="domain" description="NACHT" evidence="1">
    <location>
        <begin position="1"/>
        <end position="106"/>
    </location>
</feature>
<dbReference type="InterPro" id="IPR007111">
    <property type="entry name" value="NACHT_NTPase"/>
</dbReference>
<dbReference type="PANTHER" id="PTHR45690">
    <property type="entry name" value="NACHT, LRR AND PYD DOMAINS-CONTAINING PROTEIN 12"/>
    <property type="match status" value="1"/>
</dbReference>
<protein>
    <recommendedName>
        <fullName evidence="1">NACHT domain-containing protein</fullName>
    </recommendedName>
</protein>
<dbReference type="InterPro" id="IPR050637">
    <property type="entry name" value="NLRP_innate_immun_reg"/>
</dbReference>
<dbReference type="Pfam" id="PF05729">
    <property type="entry name" value="NACHT"/>
    <property type="match status" value="1"/>
</dbReference>
<comment type="caution">
    <text evidence="2">The sequence shown here is derived from an EMBL/GenBank/DDBJ whole genome shotgun (WGS) entry which is preliminary data.</text>
</comment>
<proteinExistence type="predicted"/>
<keyword evidence="3" id="KW-1185">Reference proteome</keyword>
<dbReference type="PRINTS" id="PR00364">
    <property type="entry name" value="DISEASERSIST"/>
</dbReference>
<dbReference type="Gene3D" id="3.40.50.300">
    <property type="entry name" value="P-loop containing nucleotide triphosphate hydrolases"/>
    <property type="match status" value="1"/>
</dbReference>
<dbReference type="InterPro" id="IPR027417">
    <property type="entry name" value="P-loop_NTPase"/>
</dbReference>
<dbReference type="PROSITE" id="PS50837">
    <property type="entry name" value="NACHT"/>
    <property type="match status" value="1"/>
</dbReference>
<dbReference type="GO" id="GO:0050727">
    <property type="term" value="P:regulation of inflammatory response"/>
    <property type="evidence" value="ECO:0007669"/>
    <property type="project" value="TreeGrafter"/>
</dbReference>
<gene>
    <name evidence="2" type="ORF">J1605_013551</name>
</gene>
<dbReference type="GO" id="GO:0005737">
    <property type="term" value="C:cytoplasm"/>
    <property type="evidence" value="ECO:0007669"/>
    <property type="project" value="TreeGrafter"/>
</dbReference>
<accession>A0AB34GFD2</accession>
<dbReference type="Proteomes" id="UP001159641">
    <property type="component" value="Unassembled WGS sequence"/>
</dbReference>
<sequence length="106" mass="11831">MIVLEGMTGVGKTTLAMKVMLHWAEGIFFQPVFSYVFYISCHKVGEIVNTTFAGLLSRDWSDSQVPTEEFRSHPERLLFVTDSVEEMTTSSKLPALYKLVPAVPSG</sequence>
<organism evidence="2 3">
    <name type="scientific">Eschrichtius robustus</name>
    <name type="common">California gray whale</name>
    <name type="synonym">Eschrichtius gibbosus</name>
    <dbReference type="NCBI Taxonomy" id="9764"/>
    <lineage>
        <taxon>Eukaryota</taxon>
        <taxon>Metazoa</taxon>
        <taxon>Chordata</taxon>
        <taxon>Craniata</taxon>
        <taxon>Vertebrata</taxon>
        <taxon>Euteleostomi</taxon>
        <taxon>Mammalia</taxon>
        <taxon>Eutheria</taxon>
        <taxon>Laurasiatheria</taxon>
        <taxon>Artiodactyla</taxon>
        <taxon>Whippomorpha</taxon>
        <taxon>Cetacea</taxon>
        <taxon>Mysticeti</taxon>
        <taxon>Eschrichtiidae</taxon>
        <taxon>Eschrichtius</taxon>
    </lineage>
</organism>
<evidence type="ECO:0000313" key="3">
    <source>
        <dbReference type="Proteomes" id="UP001159641"/>
    </source>
</evidence>
<dbReference type="PANTHER" id="PTHR45690:SF16">
    <property type="entry name" value="NACHT, LRR AND PYD DOMAINS-CONTAINING PROTEIN 13"/>
    <property type="match status" value="1"/>
</dbReference>
<evidence type="ECO:0000313" key="2">
    <source>
        <dbReference type="EMBL" id="KAJ8778364.1"/>
    </source>
</evidence>
<name>A0AB34GFD2_ESCRO</name>
<dbReference type="EMBL" id="JAIQCJ010002244">
    <property type="protein sequence ID" value="KAJ8778364.1"/>
    <property type="molecule type" value="Genomic_DNA"/>
</dbReference>
<evidence type="ECO:0000259" key="1">
    <source>
        <dbReference type="PROSITE" id="PS50837"/>
    </source>
</evidence>
<dbReference type="AlphaFoldDB" id="A0AB34GFD2"/>
<reference evidence="2 3" key="1">
    <citation type="submission" date="2022-11" db="EMBL/GenBank/DDBJ databases">
        <title>Whole genome sequence of Eschrichtius robustus ER-17-0199.</title>
        <authorList>
            <person name="Bruniche-Olsen A."/>
            <person name="Black A.N."/>
            <person name="Fields C.J."/>
            <person name="Walden K."/>
            <person name="Dewoody J.A."/>
        </authorList>
    </citation>
    <scope>NUCLEOTIDE SEQUENCE [LARGE SCALE GENOMIC DNA]</scope>
    <source>
        <strain evidence="2">ER-17-0199</strain>
        <tissue evidence="2">Blubber</tissue>
    </source>
</reference>
<dbReference type="SUPFAM" id="SSF52540">
    <property type="entry name" value="P-loop containing nucleoside triphosphate hydrolases"/>
    <property type="match status" value="1"/>
</dbReference>